<dbReference type="PANTHER" id="PTHR42695">
    <property type="entry name" value="GLUTAMINE AMIDOTRANSFERASE YLR126C-RELATED"/>
    <property type="match status" value="1"/>
</dbReference>
<protein>
    <submittedName>
        <fullName evidence="2">GMP synthase-Glutamine amidotransferase</fullName>
    </submittedName>
</protein>
<dbReference type="Proteomes" id="UP000184480">
    <property type="component" value="Unassembled WGS sequence"/>
</dbReference>
<dbReference type="PROSITE" id="PS51273">
    <property type="entry name" value="GATASE_TYPE_1"/>
    <property type="match status" value="1"/>
</dbReference>
<dbReference type="SUPFAM" id="SSF52317">
    <property type="entry name" value="Class I glutamine amidotransferase-like"/>
    <property type="match status" value="1"/>
</dbReference>
<evidence type="ECO:0000313" key="2">
    <source>
        <dbReference type="EMBL" id="SHG23289.1"/>
    </source>
</evidence>
<keyword evidence="2" id="KW-0315">Glutamine amidotransferase</keyword>
<proteinExistence type="predicted"/>
<accession>A0A1M5I5D6</accession>
<sequence length="236" mass="26854">MKANRMSLKIHCLQHVSFEGIGYIETWANKNNHKLTFSHLYKGDPLPALTEFDWLIIMGGPMNIYEEEKYPWLIAEKQFIKESIKSDKTVLGFCLGSQLIADVLGAKVSRNKEIEIGWFPISLTKAGEKNLLFEGLDVNNPVFHWHGDTFDIPTKCDHIASSIGCTNQAFIYKKNVIGFQFHLEVTPESIKDMVQNGKEELVKGAYIQSKSEILAKDEYIKSCNQVLDTILNRLTL</sequence>
<dbReference type="InterPro" id="IPR044992">
    <property type="entry name" value="ChyE-like"/>
</dbReference>
<dbReference type="InterPro" id="IPR029062">
    <property type="entry name" value="Class_I_gatase-like"/>
</dbReference>
<evidence type="ECO:0000313" key="3">
    <source>
        <dbReference type="Proteomes" id="UP000184480"/>
    </source>
</evidence>
<dbReference type="Pfam" id="PF00117">
    <property type="entry name" value="GATase"/>
    <property type="match status" value="1"/>
</dbReference>
<organism evidence="2 3">
    <name type="scientific">Dysgonomonas macrotermitis</name>
    <dbReference type="NCBI Taxonomy" id="1346286"/>
    <lineage>
        <taxon>Bacteria</taxon>
        <taxon>Pseudomonadati</taxon>
        <taxon>Bacteroidota</taxon>
        <taxon>Bacteroidia</taxon>
        <taxon>Bacteroidales</taxon>
        <taxon>Dysgonomonadaceae</taxon>
        <taxon>Dysgonomonas</taxon>
    </lineage>
</organism>
<keyword evidence="3" id="KW-1185">Reference proteome</keyword>
<evidence type="ECO:0000259" key="1">
    <source>
        <dbReference type="Pfam" id="PF00117"/>
    </source>
</evidence>
<gene>
    <name evidence="2" type="ORF">SAMN05444362_11843</name>
</gene>
<dbReference type="GO" id="GO:0016740">
    <property type="term" value="F:transferase activity"/>
    <property type="evidence" value="ECO:0007669"/>
    <property type="project" value="UniProtKB-KW"/>
</dbReference>
<reference evidence="3" key="1">
    <citation type="submission" date="2016-11" db="EMBL/GenBank/DDBJ databases">
        <authorList>
            <person name="Varghese N."/>
            <person name="Submissions S."/>
        </authorList>
    </citation>
    <scope>NUCLEOTIDE SEQUENCE [LARGE SCALE GENOMIC DNA]</scope>
    <source>
        <strain evidence="3">DSM 27370</strain>
    </source>
</reference>
<name>A0A1M5I5D6_9BACT</name>
<feature type="domain" description="Glutamine amidotransferase" evidence="1">
    <location>
        <begin position="49"/>
        <end position="190"/>
    </location>
</feature>
<dbReference type="InterPro" id="IPR017926">
    <property type="entry name" value="GATASE"/>
</dbReference>
<dbReference type="GO" id="GO:0005829">
    <property type="term" value="C:cytosol"/>
    <property type="evidence" value="ECO:0007669"/>
    <property type="project" value="TreeGrafter"/>
</dbReference>
<dbReference type="STRING" id="1346286.SAMN05444362_11843"/>
<dbReference type="Gene3D" id="3.40.50.880">
    <property type="match status" value="1"/>
</dbReference>
<dbReference type="AlphaFoldDB" id="A0A1M5I5D6"/>
<dbReference type="FunFam" id="3.40.50.880:FF:000033">
    <property type="entry name" value="Glutamine amidotransferase class-I"/>
    <property type="match status" value="1"/>
</dbReference>
<dbReference type="EMBL" id="FQUC01000018">
    <property type="protein sequence ID" value="SHG23289.1"/>
    <property type="molecule type" value="Genomic_DNA"/>
</dbReference>
<keyword evidence="2" id="KW-0808">Transferase</keyword>
<dbReference type="CDD" id="cd01741">
    <property type="entry name" value="GATase1_1"/>
    <property type="match status" value="1"/>
</dbReference>
<dbReference type="PANTHER" id="PTHR42695:SF5">
    <property type="entry name" value="GLUTAMINE AMIDOTRANSFERASE YLR126C-RELATED"/>
    <property type="match status" value="1"/>
</dbReference>